<comment type="caution">
    <text evidence="1">The sequence shown here is derived from an EMBL/GenBank/DDBJ whole genome shotgun (WGS) entry which is preliminary data.</text>
</comment>
<dbReference type="Proteomes" id="UP000886842">
    <property type="component" value="Unassembled WGS sequence"/>
</dbReference>
<evidence type="ECO:0000313" key="2">
    <source>
        <dbReference type="Proteomes" id="UP000886842"/>
    </source>
</evidence>
<sequence length="113" mass="12438">MSSNPIPLSPSLRAGDFVYVSGMVAKDFFVGDFPKEVDSTLDRISEELAKHGADLSNVVKVGAYLSNSLLFNEFNEVYARRFGDTRPTRTTVVVDFAHSNVRVEMDVVAYVGS</sequence>
<dbReference type="AlphaFoldDB" id="A0A9D1KN50"/>
<proteinExistence type="predicted"/>
<protein>
    <submittedName>
        <fullName evidence="1">RidA family protein</fullName>
    </submittedName>
</protein>
<accession>A0A9D1KN50</accession>
<gene>
    <name evidence="1" type="ORF">IAA98_12185</name>
</gene>
<organism evidence="1 2">
    <name type="scientific">Candidatus Avipropionibacterium avicola</name>
    <dbReference type="NCBI Taxonomy" id="2840701"/>
    <lineage>
        <taxon>Bacteria</taxon>
        <taxon>Bacillati</taxon>
        <taxon>Actinomycetota</taxon>
        <taxon>Actinomycetes</taxon>
        <taxon>Propionibacteriales</taxon>
        <taxon>Propionibacteriaceae</taxon>
        <taxon>Propionibacteriaceae incertae sedis</taxon>
        <taxon>Candidatus Avipropionibacterium</taxon>
    </lineage>
</organism>
<dbReference type="CDD" id="cd00448">
    <property type="entry name" value="YjgF_YER057c_UK114_family"/>
    <property type="match status" value="1"/>
</dbReference>
<dbReference type="GO" id="GO:0005829">
    <property type="term" value="C:cytosol"/>
    <property type="evidence" value="ECO:0007669"/>
    <property type="project" value="TreeGrafter"/>
</dbReference>
<name>A0A9D1KN50_9ACTN</name>
<dbReference type="PANTHER" id="PTHR11803">
    <property type="entry name" value="2-IMINOBUTANOATE/2-IMINOPROPANOATE DEAMINASE RIDA"/>
    <property type="match status" value="1"/>
</dbReference>
<evidence type="ECO:0000313" key="1">
    <source>
        <dbReference type="EMBL" id="HIT76335.1"/>
    </source>
</evidence>
<dbReference type="PANTHER" id="PTHR11803:SF39">
    <property type="entry name" value="2-IMINOBUTANOATE_2-IMINOPROPANOATE DEAMINASE"/>
    <property type="match status" value="1"/>
</dbReference>
<dbReference type="GO" id="GO:0019239">
    <property type="term" value="F:deaminase activity"/>
    <property type="evidence" value="ECO:0007669"/>
    <property type="project" value="TreeGrafter"/>
</dbReference>
<dbReference type="Gene3D" id="3.30.1330.40">
    <property type="entry name" value="RutC-like"/>
    <property type="match status" value="1"/>
</dbReference>
<dbReference type="EMBL" id="DVLP01000360">
    <property type="protein sequence ID" value="HIT76335.1"/>
    <property type="molecule type" value="Genomic_DNA"/>
</dbReference>
<reference evidence="1" key="1">
    <citation type="submission" date="2020-10" db="EMBL/GenBank/DDBJ databases">
        <authorList>
            <person name="Gilroy R."/>
        </authorList>
    </citation>
    <scope>NUCLEOTIDE SEQUENCE</scope>
    <source>
        <strain evidence="1">ChiGjej1B1-24693</strain>
    </source>
</reference>
<reference evidence="1" key="2">
    <citation type="journal article" date="2021" name="PeerJ">
        <title>Extensive microbial diversity within the chicken gut microbiome revealed by metagenomics and culture.</title>
        <authorList>
            <person name="Gilroy R."/>
            <person name="Ravi A."/>
            <person name="Getino M."/>
            <person name="Pursley I."/>
            <person name="Horton D.L."/>
            <person name="Alikhan N.F."/>
            <person name="Baker D."/>
            <person name="Gharbi K."/>
            <person name="Hall N."/>
            <person name="Watson M."/>
            <person name="Adriaenssens E.M."/>
            <person name="Foster-Nyarko E."/>
            <person name="Jarju S."/>
            <person name="Secka A."/>
            <person name="Antonio M."/>
            <person name="Oren A."/>
            <person name="Chaudhuri R.R."/>
            <person name="La Ragione R."/>
            <person name="Hildebrand F."/>
            <person name="Pallen M.J."/>
        </authorList>
    </citation>
    <scope>NUCLEOTIDE SEQUENCE</scope>
    <source>
        <strain evidence="1">ChiGjej1B1-24693</strain>
    </source>
</reference>
<dbReference type="Pfam" id="PF01042">
    <property type="entry name" value="Ribonuc_L-PSP"/>
    <property type="match status" value="1"/>
</dbReference>
<dbReference type="InterPro" id="IPR035959">
    <property type="entry name" value="RutC-like_sf"/>
</dbReference>
<dbReference type="InterPro" id="IPR006175">
    <property type="entry name" value="YjgF/YER057c/UK114"/>
</dbReference>
<dbReference type="SUPFAM" id="SSF55298">
    <property type="entry name" value="YjgF-like"/>
    <property type="match status" value="1"/>
</dbReference>